<evidence type="ECO:0000256" key="2">
    <source>
        <dbReference type="ARBA" id="ARBA00007317"/>
    </source>
</evidence>
<dbReference type="PANTHER" id="PTHR43178">
    <property type="entry name" value="DIHYDROLIPOAMIDE ACETYLTRANSFERASE COMPONENT OF PYRUVATE DEHYDROGENASE COMPLEX"/>
    <property type="match status" value="1"/>
</dbReference>
<dbReference type="RefSeq" id="WP_084660941.1">
    <property type="nucleotide sequence ID" value="NZ_FWWY01000001.1"/>
</dbReference>
<comment type="similarity">
    <text evidence="2 6">Belongs to the 2-oxoacid dehydrogenase family.</text>
</comment>
<dbReference type="GO" id="GO:0005737">
    <property type="term" value="C:cytoplasm"/>
    <property type="evidence" value="ECO:0007669"/>
    <property type="project" value="TreeGrafter"/>
</dbReference>
<dbReference type="PROSITE" id="PS50968">
    <property type="entry name" value="BIOTINYL_LIPOYL"/>
    <property type="match status" value="1"/>
</dbReference>
<feature type="region of interest" description="Disordered" evidence="7">
    <location>
        <begin position="82"/>
        <end position="130"/>
    </location>
</feature>
<evidence type="ECO:0000256" key="3">
    <source>
        <dbReference type="ARBA" id="ARBA00022679"/>
    </source>
</evidence>
<dbReference type="InterPro" id="IPR036625">
    <property type="entry name" value="E3-bd_dom_sf"/>
</dbReference>
<evidence type="ECO:0000259" key="9">
    <source>
        <dbReference type="PROSITE" id="PS51826"/>
    </source>
</evidence>
<dbReference type="SUPFAM" id="SSF51230">
    <property type="entry name" value="Single hybrid motif"/>
    <property type="match status" value="1"/>
</dbReference>
<evidence type="ECO:0000259" key="8">
    <source>
        <dbReference type="PROSITE" id="PS50968"/>
    </source>
</evidence>
<accession>A0A1W1WAW9</accession>
<dbReference type="InterPro" id="IPR050743">
    <property type="entry name" value="2-oxoacid_DH_E2_comp"/>
</dbReference>
<dbReference type="Proteomes" id="UP000192660">
    <property type="component" value="Unassembled WGS sequence"/>
</dbReference>
<dbReference type="SUPFAM" id="SSF52777">
    <property type="entry name" value="CoA-dependent acyltransferases"/>
    <property type="match status" value="1"/>
</dbReference>
<gene>
    <name evidence="10" type="ORF">SAMN00768000_1084</name>
</gene>
<feature type="domain" description="Peripheral subunit-binding (PSBD)" evidence="9">
    <location>
        <begin position="129"/>
        <end position="166"/>
    </location>
</feature>
<dbReference type="FunFam" id="3.30.559.10:FF:000007">
    <property type="entry name" value="Dihydrolipoamide acetyltransferase component of pyruvate dehydrogenase complex"/>
    <property type="match status" value="1"/>
</dbReference>
<keyword evidence="3 6" id="KW-0808">Transferase</keyword>
<dbReference type="InterPro" id="IPR000089">
    <property type="entry name" value="Biotin_lipoyl"/>
</dbReference>
<organism evidence="10 11">
    <name type="scientific">Sulfobacillus thermosulfidooxidans (strain DSM 9293 / VKM B-1269 / AT-1)</name>
    <dbReference type="NCBI Taxonomy" id="929705"/>
    <lineage>
        <taxon>Bacteria</taxon>
        <taxon>Bacillati</taxon>
        <taxon>Bacillota</taxon>
        <taxon>Clostridia</taxon>
        <taxon>Eubacteriales</taxon>
        <taxon>Clostridiales Family XVII. Incertae Sedis</taxon>
        <taxon>Sulfobacillus</taxon>
    </lineage>
</organism>
<dbReference type="AlphaFoldDB" id="A0A1W1WAW9"/>
<dbReference type="GO" id="GO:0016407">
    <property type="term" value="F:acetyltransferase activity"/>
    <property type="evidence" value="ECO:0007669"/>
    <property type="project" value="TreeGrafter"/>
</dbReference>
<dbReference type="OrthoDB" id="9805770at2"/>
<sequence length="443" mass="47300">MAEVVLMPQLGESVTEGTIGRWLKKVGDPVEKYESLLEVLTDKVNAEVPAPVGGTVSKILVEEGQTVAVGTPICEITVEGEETGDHSATANTQPAASPSQEDSTPKKAVLSAATTVENTEGASESLRGRYSPAVRRLAMENHINPDTITGSGAKGRVTRQDILNAVAKQAEAPKVTPSEHEEPRAQKPASPPPAPAPGTVSVVNGAPAVIDPEDEIVPLSSIRKVIAERMVRSKTTVPHAWLMMEVDVSGLVALREQLKEEFKAKEGVSLTYMPFMLRAVVQALKAVPEMNAQWNGDSIVMKKRINIGMATATDRGLVVPVIKDADQKNIVGLAKASQDLVKRARAGRLTMDDLTGGTFTVDNTGAIGTVLTYPIINAPEVGIITMESIVKRPVVIQDMVAIRPMMNICISFDHRVVDGAEAGKFVRLVKENLEAIGPSTSIY</sequence>
<dbReference type="PANTHER" id="PTHR43178:SF5">
    <property type="entry name" value="LIPOAMIDE ACYLTRANSFERASE COMPONENT OF BRANCHED-CHAIN ALPHA-KETO ACID DEHYDROGENASE COMPLEX, MITOCHONDRIAL"/>
    <property type="match status" value="1"/>
</dbReference>
<dbReference type="GO" id="GO:0031405">
    <property type="term" value="F:lipoic acid binding"/>
    <property type="evidence" value="ECO:0007669"/>
    <property type="project" value="TreeGrafter"/>
</dbReference>
<dbReference type="Gene3D" id="2.40.50.100">
    <property type="match status" value="1"/>
</dbReference>
<feature type="compositionally biased region" description="Polar residues" evidence="7">
    <location>
        <begin position="112"/>
        <end position="122"/>
    </location>
</feature>
<reference evidence="11" key="1">
    <citation type="submission" date="2017-04" db="EMBL/GenBank/DDBJ databases">
        <authorList>
            <person name="Varghese N."/>
            <person name="Submissions S."/>
        </authorList>
    </citation>
    <scope>NUCLEOTIDE SEQUENCE [LARGE SCALE GENOMIC DNA]</scope>
    <source>
        <strain evidence="11">DSM 9293</strain>
    </source>
</reference>
<evidence type="ECO:0000256" key="1">
    <source>
        <dbReference type="ARBA" id="ARBA00001938"/>
    </source>
</evidence>
<dbReference type="STRING" id="28034.BFX07_03800"/>
<dbReference type="Pfam" id="PF00364">
    <property type="entry name" value="Biotin_lipoyl"/>
    <property type="match status" value="1"/>
</dbReference>
<feature type="compositionally biased region" description="Polar residues" evidence="7">
    <location>
        <begin position="86"/>
        <end position="102"/>
    </location>
</feature>
<dbReference type="EMBL" id="FWWY01000001">
    <property type="protein sequence ID" value="SMC03437.1"/>
    <property type="molecule type" value="Genomic_DNA"/>
</dbReference>
<feature type="domain" description="Lipoyl-binding" evidence="8">
    <location>
        <begin position="2"/>
        <end position="77"/>
    </location>
</feature>
<comment type="cofactor">
    <cofactor evidence="1 6">
        <name>(R)-lipoate</name>
        <dbReference type="ChEBI" id="CHEBI:83088"/>
    </cofactor>
</comment>
<protein>
    <recommendedName>
        <fullName evidence="6">Dihydrolipoamide acetyltransferase component of pyruvate dehydrogenase complex</fullName>
        <ecNumber evidence="6">2.3.1.-</ecNumber>
    </recommendedName>
</protein>
<name>A0A1W1WAW9_SULTA</name>
<dbReference type="EC" id="2.3.1.-" evidence="6"/>
<dbReference type="Pfam" id="PF00198">
    <property type="entry name" value="2-oxoacid_dh"/>
    <property type="match status" value="1"/>
</dbReference>
<dbReference type="PROSITE" id="PS51826">
    <property type="entry name" value="PSBD"/>
    <property type="match status" value="1"/>
</dbReference>
<feature type="region of interest" description="Disordered" evidence="7">
    <location>
        <begin position="169"/>
        <end position="200"/>
    </location>
</feature>
<keyword evidence="4 6" id="KW-0450">Lipoyl</keyword>
<proteinExistence type="inferred from homology"/>
<dbReference type="Pfam" id="PF02817">
    <property type="entry name" value="E3_binding"/>
    <property type="match status" value="1"/>
</dbReference>
<dbReference type="SUPFAM" id="SSF47005">
    <property type="entry name" value="Peripheral subunit-binding domain of 2-oxo acid dehydrogenase complex"/>
    <property type="match status" value="1"/>
</dbReference>
<evidence type="ECO:0000313" key="11">
    <source>
        <dbReference type="Proteomes" id="UP000192660"/>
    </source>
</evidence>
<dbReference type="Gene3D" id="4.10.320.10">
    <property type="entry name" value="E3-binding domain"/>
    <property type="match status" value="1"/>
</dbReference>
<evidence type="ECO:0000313" key="10">
    <source>
        <dbReference type="EMBL" id="SMC03437.1"/>
    </source>
</evidence>
<dbReference type="InterPro" id="IPR004167">
    <property type="entry name" value="PSBD"/>
</dbReference>
<dbReference type="CDD" id="cd06849">
    <property type="entry name" value="lipoyl_domain"/>
    <property type="match status" value="1"/>
</dbReference>
<evidence type="ECO:0000256" key="6">
    <source>
        <dbReference type="RuleBase" id="RU003423"/>
    </source>
</evidence>
<keyword evidence="5 6" id="KW-0012">Acyltransferase</keyword>
<dbReference type="InterPro" id="IPR001078">
    <property type="entry name" value="2-oxoacid_DH_actylTfrase"/>
</dbReference>
<keyword evidence="11" id="KW-1185">Reference proteome</keyword>
<dbReference type="InterPro" id="IPR023213">
    <property type="entry name" value="CAT-like_dom_sf"/>
</dbReference>
<dbReference type="InterPro" id="IPR011053">
    <property type="entry name" value="Single_hybrid_motif"/>
</dbReference>
<evidence type="ECO:0000256" key="4">
    <source>
        <dbReference type="ARBA" id="ARBA00022823"/>
    </source>
</evidence>
<evidence type="ECO:0000256" key="5">
    <source>
        <dbReference type="ARBA" id="ARBA00023315"/>
    </source>
</evidence>
<evidence type="ECO:0000256" key="7">
    <source>
        <dbReference type="SAM" id="MobiDB-lite"/>
    </source>
</evidence>
<dbReference type="Gene3D" id="3.30.559.10">
    <property type="entry name" value="Chloramphenicol acetyltransferase-like domain"/>
    <property type="match status" value="1"/>
</dbReference>